<dbReference type="EMBL" id="QGKX02000004">
    <property type="protein sequence ID" value="KAF3599576.1"/>
    <property type="molecule type" value="Genomic_DNA"/>
</dbReference>
<dbReference type="GO" id="GO:0008270">
    <property type="term" value="F:zinc ion binding"/>
    <property type="evidence" value="ECO:0007669"/>
    <property type="project" value="UniProtKB-KW"/>
</dbReference>
<reference evidence="7" key="1">
    <citation type="submission" date="2019-12" db="EMBL/GenBank/DDBJ databases">
        <title>Genome sequencing and annotation of Brassica cretica.</title>
        <authorList>
            <person name="Studholme D.J."/>
            <person name="Sarris P."/>
        </authorList>
    </citation>
    <scope>NUCLEOTIDE SEQUENCE</scope>
    <source>
        <strain evidence="7">PFS-109/04</strain>
        <tissue evidence="7">Leaf</tissue>
    </source>
</reference>
<evidence type="ECO:0000256" key="1">
    <source>
        <dbReference type="ARBA" id="ARBA00022723"/>
    </source>
</evidence>
<dbReference type="PANTHER" id="PTHR31973">
    <property type="entry name" value="POLYPROTEIN, PUTATIVE-RELATED"/>
    <property type="match status" value="1"/>
</dbReference>
<evidence type="ECO:0000256" key="4">
    <source>
        <dbReference type="PROSITE-ProRule" id="PRU00325"/>
    </source>
</evidence>
<dbReference type="Proteomes" id="UP000712600">
    <property type="component" value="Unassembled WGS sequence"/>
</dbReference>
<sequence length="725" mass="81906">MPTDASTSEEKERNPCDIGAASSIVKGAKHSEKTKGKMKQSEVDGDDYDADKHDEKKKGKMKQDEVDGDDYDAANINSEKENREKLAKSPLVELVKTGDLFLNKTVLKARFELCAMKHNFYYTVTNSNKSVWCIRCADKVCFWGARAECLKGSTYFIIKKYVGVHSCAPSNKTSAGKTASAKTIGSLLMHKYEGIKEGPKAKDIVQIMRNDYGCEISDSLAWDSREYAVNAVRGIPEESYGKIPKYLHMLREANPGTHSSYKTDVDGRFRYLFIAFGQSIRGFNTVMRRVIVVDGTFLKKCILGFCKKHQSTKSCVSYKAKQGNPNKVDIDLNKMPTDASTCEEKERNPCDIWAASSIVKGAKHSEKTKGKMKQSEFDGDDYDVDKHDEKKKGNMKQDEVDGDDYDAANINSEKENREKLAKSPLVELVKTGYLFLNKTVLKARFELCAMKHNFHYTVTNSDKSVWCLRCADKVCFWGARVECLKGSTYFIIKKYVGVHSCAPSSKTSAGKTASAKTIGGLIMHKYEGIKEGPKAKDIVQIMRNDYGCEISDSLAWDSHVEEKIDRRIEKGKTFRVYPVTDSKLLIKGDTIDCFVDLYKRTCSCGKYDLLKIPCRHAIKVVFFVGREPYTLTDFLYTTRAWREAYQESINPIAVPEDDWSVPQVVENSEVLPPETRRSLGRNRKRRYETVEDKIRSSQRSQGGQLRKCSRCGLGGHNRATCKMRI</sequence>
<protein>
    <recommendedName>
        <fullName evidence="6">SWIM-type domain-containing protein</fullName>
    </recommendedName>
</protein>
<dbReference type="InterPro" id="IPR006564">
    <property type="entry name" value="Znf_PMZ"/>
</dbReference>
<dbReference type="InterPro" id="IPR003611">
    <property type="entry name" value="NUMOD3"/>
</dbReference>
<feature type="compositionally biased region" description="Basic and acidic residues" evidence="5">
    <location>
        <begin position="29"/>
        <end position="42"/>
    </location>
</feature>
<comment type="caution">
    <text evidence="7">The sequence shown here is derived from an EMBL/GenBank/DDBJ whole genome shotgun (WGS) entry which is preliminary data.</text>
</comment>
<keyword evidence="2 4" id="KW-0863">Zinc-finger</keyword>
<evidence type="ECO:0000256" key="2">
    <source>
        <dbReference type="ARBA" id="ARBA00022771"/>
    </source>
</evidence>
<dbReference type="PROSITE" id="PS50966">
    <property type="entry name" value="ZF_SWIM"/>
    <property type="match status" value="1"/>
</dbReference>
<feature type="region of interest" description="Disordered" evidence="5">
    <location>
        <begin position="364"/>
        <end position="405"/>
    </location>
</feature>
<name>A0A8S9SDK9_BRACR</name>
<evidence type="ECO:0000259" key="6">
    <source>
        <dbReference type="PROSITE" id="PS50966"/>
    </source>
</evidence>
<dbReference type="AlphaFoldDB" id="A0A8S9SDK9"/>
<feature type="region of interest" description="Disordered" evidence="5">
    <location>
        <begin position="1"/>
        <end position="82"/>
    </location>
</feature>
<proteinExistence type="predicted"/>
<feature type="compositionally biased region" description="Basic and acidic residues" evidence="5">
    <location>
        <begin position="384"/>
        <end position="399"/>
    </location>
</feature>
<feature type="compositionally biased region" description="Basic and acidic residues" evidence="5">
    <location>
        <begin position="50"/>
        <end position="65"/>
    </location>
</feature>
<dbReference type="InterPro" id="IPR007527">
    <property type="entry name" value="Znf_SWIM"/>
</dbReference>
<dbReference type="SMART" id="SM00575">
    <property type="entry name" value="ZnF_PMZ"/>
    <property type="match status" value="1"/>
</dbReference>
<accession>A0A8S9SDK9</accession>
<evidence type="ECO:0000256" key="5">
    <source>
        <dbReference type="SAM" id="MobiDB-lite"/>
    </source>
</evidence>
<keyword evidence="1" id="KW-0479">Metal-binding</keyword>
<dbReference type="GO" id="GO:0003677">
    <property type="term" value="F:DNA binding"/>
    <property type="evidence" value="ECO:0007669"/>
    <property type="project" value="InterPro"/>
</dbReference>
<feature type="compositionally biased region" description="Basic and acidic residues" evidence="5">
    <location>
        <begin position="364"/>
        <end position="376"/>
    </location>
</feature>
<keyword evidence="3" id="KW-0862">Zinc</keyword>
<feature type="domain" description="SWIM-type" evidence="6">
    <location>
        <begin position="591"/>
        <end position="625"/>
    </location>
</feature>
<dbReference type="Pfam" id="PF04434">
    <property type="entry name" value="SWIM"/>
    <property type="match status" value="1"/>
</dbReference>
<dbReference type="SMART" id="SM00496">
    <property type="entry name" value="IENR2"/>
    <property type="match status" value="2"/>
</dbReference>
<evidence type="ECO:0000313" key="8">
    <source>
        <dbReference type="Proteomes" id="UP000712600"/>
    </source>
</evidence>
<evidence type="ECO:0000256" key="3">
    <source>
        <dbReference type="ARBA" id="ARBA00022833"/>
    </source>
</evidence>
<dbReference type="PANTHER" id="PTHR31973:SF195">
    <property type="entry name" value="MUDR FAMILY TRANSPOSASE"/>
    <property type="match status" value="1"/>
</dbReference>
<organism evidence="7 8">
    <name type="scientific">Brassica cretica</name>
    <name type="common">Mustard</name>
    <dbReference type="NCBI Taxonomy" id="69181"/>
    <lineage>
        <taxon>Eukaryota</taxon>
        <taxon>Viridiplantae</taxon>
        <taxon>Streptophyta</taxon>
        <taxon>Embryophyta</taxon>
        <taxon>Tracheophyta</taxon>
        <taxon>Spermatophyta</taxon>
        <taxon>Magnoliopsida</taxon>
        <taxon>eudicotyledons</taxon>
        <taxon>Gunneridae</taxon>
        <taxon>Pentapetalae</taxon>
        <taxon>rosids</taxon>
        <taxon>malvids</taxon>
        <taxon>Brassicales</taxon>
        <taxon>Brassicaceae</taxon>
        <taxon>Brassiceae</taxon>
        <taxon>Brassica</taxon>
    </lineage>
</organism>
<evidence type="ECO:0000313" key="7">
    <source>
        <dbReference type="EMBL" id="KAF3599576.1"/>
    </source>
</evidence>
<gene>
    <name evidence="7" type="ORF">F2Q69_00034020</name>
</gene>